<evidence type="ECO:0000313" key="1">
    <source>
        <dbReference type="EMBL" id="GFT23366.1"/>
    </source>
</evidence>
<name>A0A8X6NMM4_NEPPI</name>
<organism evidence="1 2">
    <name type="scientific">Nephila pilipes</name>
    <name type="common">Giant wood spider</name>
    <name type="synonym">Nephila maculata</name>
    <dbReference type="NCBI Taxonomy" id="299642"/>
    <lineage>
        <taxon>Eukaryota</taxon>
        <taxon>Metazoa</taxon>
        <taxon>Ecdysozoa</taxon>
        <taxon>Arthropoda</taxon>
        <taxon>Chelicerata</taxon>
        <taxon>Arachnida</taxon>
        <taxon>Araneae</taxon>
        <taxon>Araneomorphae</taxon>
        <taxon>Entelegynae</taxon>
        <taxon>Araneoidea</taxon>
        <taxon>Nephilidae</taxon>
        <taxon>Nephila</taxon>
    </lineage>
</organism>
<evidence type="ECO:0000313" key="2">
    <source>
        <dbReference type="Proteomes" id="UP000887013"/>
    </source>
</evidence>
<accession>A0A8X6NMM4</accession>
<proteinExistence type="predicted"/>
<sequence>MACRYFSDKFTDSISLQMATIQEKAICVLWFHESKSIESVQKHFCLEYLKCLCHTQSMDSIKHWYQQLIDTGSEENRIAPGRSSILTEYVDGMRETF</sequence>
<keyword evidence="2" id="KW-1185">Reference proteome</keyword>
<dbReference type="AlphaFoldDB" id="A0A8X6NMM4"/>
<dbReference type="OrthoDB" id="6460236at2759"/>
<dbReference type="EMBL" id="BMAW01011354">
    <property type="protein sequence ID" value="GFT23366.1"/>
    <property type="molecule type" value="Genomic_DNA"/>
</dbReference>
<reference evidence="1" key="1">
    <citation type="submission" date="2020-08" db="EMBL/GenBank/DDBJ databases">
        <title>Multicomponent nature underlies the extraordinary mechanical properties of spider dragline silk.</title>
        <authorList>
            <person name="Kono N."/>
            <person name="Nakamura H."/>
            <person name="Mori M."/>
            <person name="Yoshida Y."/>
            <person name="Ohtoshi R."/>
            <person name="Malay A.D."/>
            <person name="Moran D.A.P."/>
            <person name="Tomita M."/>
            <person name="Numata K."/>
            <person name="Arakawa K."/>
        </authorList>
    </citation>
    <scope>NUCLEOTIDE SEQUENCE</scope>
</reference>
<protein>
    <recommendedName>
        <fullName evidence="3">DUF4817 domain-containing protein</fullName>
    </recommendedName>
</protein>
<comment type="caution">
    <text evidence="1">The sequence shown here is derived from an EMBL/GenBank/DDBJ whole genome shotgun (WGS) entry which is preliminary data.</text>
</comment>
<evidence type="ECO:0008006" key="3">
    <source>
        <dbReference type="Google" id="ProtNLM"/>
    </source>
</evidence>
<gene>
    <name evidence="1" type="ORF">NPIL_160001</name>
</gene>
<dbReference type="Proteomes" id="UP000887013">
    <property type="component" value="Unassembled WGS sequence"/>
</dbReference>